<feature type="region of interest" description="Disordered" evidence="1">
    <location>
        <begin position="218"/>
        <end position="245"/>
    </location>
</feature>
<dbReference type="GO" id="GO:0042470">
    <property type="term" value="C:melanosome"/>
    <property type="evidence" value="ECO:0007669"/>
    <property type="project" value="InterPro"/>
</dbReference>
<organism evidence="2 3">
    <name type="scientific">Atractosteus spatula</name>
    <name type="common">Alligator gar</name>
    <name type="synonym">Lepisosteus spatula</name>
    <dbReference type="NCBI Taxonomy" id="7917"/>
    <lineage>
        <taxon>Eukaryota</taxon>
        <taxon>Metazoa</taxon>
        <taxon>Chordata</taxon>
        <taxon>Craniata</taxon>
        <taxon>Vertebrata</taxon>
        <taxon>Euteleostomi</taxon>
        <taxon>Actinopterygii</taxon>
        <taxon>Neopterygii</taxon>
        <taxon>Holostei</taxon>
        <taxon>Semionotiformes</taxon>
        <taxon>Lepisosteidae</taxon>
        <taxon>Atractosteus</taxon>
    </lineage>
</organism>
<reference evidence="2" key="1">
    <citation type="journal article" date="2021" name="Cell">
        <title>Tracing the genetic footprints of vertebrate landing in non-teleost ray-finned fishes.</title>
        <authorList>
            <person name="Bi X."/>
            <person name="Wang K."/>
            <person name="Yang L."/>
            <person name="Pan H."/>
            <person name="Jiang H."/>
            <person name="Wei Q."/>
            <person name="Fang M."/>
            <person name="Yu H."/>
            <person name="Zhu C."/>
            <person name="Cai Y."/>
            <person name="He Y."/>
            <person name="Gan X."/>
            <person name="Zeng H."/>
            <person name="Yu D."/>
            <person name="Zhu Y."/>
            <person name="Jiang H."/>
            <person name="Qiu Q."/>
            <person name="Yang H."/>
            <person name="Zhang Y.E."/>
            <person name="Wang W."/>
            <person name="Zhu M."/>
            <person name="He S."/>
            <person name="Zhang G."/>
        </authorList>
    </citation>
    <scope>NUCLEOTIDE SEQUENCE</scope>
    <source>
        <strain evidence="2">Allg_001</strain>
    </source>
</reference>
<dbReference type="Proteomes" id="UP000736164">
    <property type="component" value="Unassembled WGS sequence"/>
</dbReference>
<protein>
    <submittedName>
        <fullName evidence="2">MREG protein</fullName>
    </submittedName>
</protein>
<sequence length="245" mass="28460">MGSGLRRFCTQYCCCCCCGEEEPEEKSPILSETLQYFDREAKRRRAEETNLWSEPADKSHTERDDDRELYNLLHRRAKTRRGSQGYRRLSVDIHAMRQVRRDVREKWKMILENLGFMAEAESLLTVSSSTTYANLRYATTARSLLQALHQDTAIFDSKGAPPERYLFVLDRLIYLDAAEDFVDKARRFYPKEEELPDEAEVEPLLTTPILVAKANHQLPGEEEELVEEEGSAEMDEDMFMSKSLE</sequence>
<dbReference type="PANTHER" id="PTHR34340:SF1">
    <property type="entry name" value="MELANOREGULIN"/>
    <property type="match status" value="1"/>
</dbReference>
<evidence type="ECO:0000313" key="3">
    <source>
        <dbReference type="Proteomes" id="UP000736164"/>
    </source>
</evidence>
<gene>
    <name evidence="2" type="primary">Mreg</name>
    <name evidence="2" type="ORF">GTO95_0017917</name>
</gene>
<dbReference type="InterPro" id="IPR031638">
    <property type="entry name" value="Melanoregulin"/>
</dbReference>
<evidence type="ECO:0000256" key="1">
    <source>
        <dbReference type="SAM" id="MobiDB-lite"/>
    </source>
</evidence>
<keyword evidence="3" id="KW-1185">Reference proteome</keyword>
<name>A0A8J7T8C9_ATRSP</name>
<dbReference type="GO" id="GO:0032402">
    <property type="term" value="P:melanosome transport"/>
    <property type="evidence" value="ECO:0007669"/>
    <property type="project" value="InterPro"/>
</dbReference>
<dbReference type="Pfam" id="PF15812">
    <property type="entry name" value="MREG"/>
    <property type="match status" value="1"/>
</dbReference>
<feature type="non-terminal residue" evidence="2">
    <location>
        <position position="1"/>
    </location>
</feature>
<proteinExistence type="predicted"/>
<feature type="non-terminal residue" evidence="2">
    <location>
        <position position="245"/>
    </location>
</feature>
<dbReference type="PANTHER" id="PTHR34340">
    <property type="entry name" value="MELANOREGULIN"/>
    <property type="match status" value="1"/>
</dbReference>
<evidence type="ECO:0000313" key="2">
    <source>
        <dbReference type="EMBL" id="MBN3313818.1"/>
    </source>
</evidence>
<comment type="caution">
    <text evidence="2">The sequence shown here is derived from an EMBL/GenBank/DDBJ whole genome shotgun (WGS) entry which is preliminary data.</text>
</comment>
<dbReference type="EMBL" id="JAAWVO010013038">
    <property type="protein sequence ID" value="MBN3313818.1"/>
    <property type="molecule type" value="Genomic_DNA"/>
</dbReference>
<accession>A0A8J7T8C9</accession>
<feature type="compositionally biased region" description="Acidic residues" evidence="1">
    <location>
        <begin position="220"/>
        <end position="238"/>
    </location>
</feature>
<dbReference type="AlphaFoldDB" id="A0A8J7T8C9"/>